<reference evidence="15 16" key="1">
    <citation type="submission" date="2019-01" db="EMBL/GenBank/DDBJ databases">
        <authorList>
            <person name="Sayadi A."/>
        </authorList>
    </citation>
    <scope>NUCLEOTIDE SEQUENCE [LARGE SCALE GENOMIC DNA]</scope>
</reference>
<dbReference type="GO" id="GO:0042734">
    <property type="term" value="C:presynaptic membrane"/>
    <property type="evidence" value="ECO:0007669"/>
    <property type="project" value="TreeGrafter"/>
</dbReference>
<evidence type="ECO:0000256" key="9">
    <source>
        <dbReference type="ARBA" id="ARBA00023065"/>
    </source>
</evidence>
<dbReference type="GO" id="GO:0032590">
    <property type="term" value="C:dendrite membrane"/>
    <property type="evidence" value="ECO:0007669"/>
    <property type="project" value="TreeGrafter"/>
</dbReference>
<feature type="transmembrane region" description="Helical" evidence="13">
    <location>
        <begin position="79"/>
        <end position="99"/>
    </location>
</feature>
<dbReference type="PANTHER" id="PTHR11537:SF278">
    <property type="entry name" value="SHAW-LIKE, ISOFORM C"/>
    <property type="match status" value="1"/>
</dbReference>
<evidence type="ECO:0000256" key="4">
    <source>
        <dbReference type="ARBA" id="ARBA00022692"/>
    </source>
</evidence>
<evidence type="ECO:0000259" key="14">
    <source>
        <dbReference type="Pfam" id="PF00520"/>
    </source>
</evidence>
<dbReference type="GO" id="GO:0045211">
    <property type="term" value="C:postsynaptic membrane"/>
    <property type="evidence" value="ECO:0007669"/>
    <property type="project" value="TreeGrafter"/>
</dbReference>
<evidence type="ECO:0000313" key="15">
    <source>
        <dbReference type="EMBL" id="VEN57334.1"/>
    </source>
</evidence>
<dbReference type="InterPro" id="IPR003968">
    <property type="entry name" value="K_chnl_volt-dep_Kv"/>
</dbReference>
<comment type="subcellular location">
    <subcellularLocation>
        <location evidence="1">Membrane</location>
        <topology evidence="1">Multi-pass membrane protein</topology>
    </subcellularLocation>
</comment>
<dbReference type="AlphaFoldDB" id="A0A653DAY1"/>
<dbReference type="GO" id="GO:0005251">
    <property type="term" value="F:delayed rectifier potassium channel activity"/>
    <property type="evidence" value="ECO:0007669"/>
    <property type="project" value="TreeGrafter"/>
</dbReference>
<dbReference type="Proteomes" id="UP000410492">
    <property type="component" value="Unassembled WGS sequence"/>
</dbReference>
<dbReference type="GO" id="GO:0001508">
    <property type="term" value="P:action potential"/>
    <property type="evidence" value="ECO:0007669"/>
    <property type="project" value="TreeGrafter"/>
</dbReference>
<evidence type="ECO:0000256" key="5">
    <source>
        <dbReference type="ARBA" id="ARBA00022826"/>
    </source>
</evidence>
<keyword evidence="16" id="KW-1185">Reference proteome</keyword>
<dbReference type="Pfam" id="PF00520">
    <property type="entry name" value="Ion_trans"/>
    <property type="match status" value="1"/>
</dbReference>
<evidence type="ECO:0000256" key="12">
    <source>
        <dbReference type="SAM" id="MobiDB-lite"/>
    </source>
</evidence>
<dbReference type="PRINTS" id="PR01491">
    <property type="entry name" value="KVCHANNEL"/>
</dbReference>
<evidence type="ECO:0000256" key="2">
    <source>
        <dbReference type="ARBA" id="ARBA00022448"/>
    </source>
</evidence>
<keyword evidence="4 13" id="KW-0812">Transmembrane</keyword>
<dbReference type="EMBL" id="CAACVG010011089">
    <property type="protein sequence ID" value="VEN57334.1"/>
    <property type="molecule type" value="Genomic_DNA"/>
</dbReference>
<keyword evidence="7" id="KW-0630">Potassium</keyword>
<dbReference type="PRINTS" id="PR00169">
    <property type="entry name" value="KCHANNEL"/>
</dbReference>
<feature type="region of interest" description="Disordered" evidence="12">
    <location>
        <begin position="369"/>
        <end position="406"/>
    </location>
</feature>
<dbReference type="GO" id="GO:0030431">
    <property type="term" value="P:sleep"/>
    <property type="evidence" value="ECO:0007669"/>
    <property type="project" value="UniProtKB-ARBA"/>
</dbReference>
<dbReference type="InterPro" id="IPR005821">
    <property type="entry name" value="Ion_trans_dom"/>
</dbReference>
<keyword evidence="11" id="KW-0407">Ion channel</keyword>
<evidence type="ECO:0000256" key="1">
    <source>
        <dbReference type="ARBA" id="ARBA00004141"/>
    </source>
</evidence>
<gene>
    <name evidence="15" type="ORF">CALMAC_LOCUS15981</name>
</gene>
<feature type="transmembrane region" description="Helical" evidence="13">
    <location>
        <begin position="138"/>
        <end position="163"/>
    </location>
</feature>
<dbReference type="GO" id="GO:0032809">
    <property type="term" value="C:neuronal cell body membrane"/>
    <property type="evidence" value="ECO:0007669"/>
    <property type="project" value="TreeGrafter"/>
</dbReference>
<dbReference type="GO" id="GO:0043679">
    <property type="term" value="C:axon terminus"/>
    <property type="evidence" value="ECO:0007669"/>
    <property type="project" value="TreeGrafter"/>
</dbReference>
<dbReference type="GO" id="GO:0008076">
    <property type="term" value="C:voltage-gated potassium channel complex"/>
    <property type="evidence" value="ECO:0007669"/>
    <property type="project" value="InterPro"/>
</dbReference>
<organism evidence="15 16">
    <name type="scientific">Callosobruchus maculatus</name>
    <name type="common">Southern cowpea weevil</name>
    <name type="synonym">Pulse bruchid</name>
    <dbReference type="NCBI Taxonomy" id="64391"/>
    <lineage>
        <taxon>Eukaryota</taxon>
        <taxon>Metazoa</taxon>
        <taxon>Ecdysozoa</taxon>
        <taxon>Arthropoda</taxon>
        <taxon>Hexapoda</taxon>
        <taxon>Insecta</taxon>
        <taxon>Pterygota</taxon>
        <taxon>Neoptera</taxon>
        <taxon>Endopterygota</taxon>
        <taxon>Coleoptera</taxon>
        <taxon>Polyphaga</taxon>
        <taxon>Cucujiformia</taxon>
        <taxon>Chrysomeloidea</taxon>
        <taxon>Chrysomelidae</taxon>
        <taxon>Bruchinae</taxon>
        <taxon>Bruchini</taxon>
        <taxon>Callosobruchus</taxon>
    </lineage>
</organism>
<keyword evidence="9" id="KW-0406">Ion transport</keyword>
<evidence type="ECO:0000256" key="6">
    <source>
        <dbReference type="ARBA" id="ARBA00022882"/>
    </source>
</evidence>
<evidence type="ECO:0000256" key="8">
    <source>
        <dbReference type="ARBA" id="ARBA00022989"/>
    </source>
</evidence>
<evidence type="ECO:0000256" key="13">
    <source>
        <dbReference type="SAM" id="Phobius"/>
    </source>
</evidence>
<keyword evidence="6" id="KW-0851">Voltage-gated channel</keyword>
<feature type="compositionally biased region" description="Basic and acidic residues" evidence="12">
    <location>
        <begin position="377"/>
        <end position="387"/>
    </location>
</feature>
<keyword evidence="2" id="KW-0813">Transport</keyword>
<evidence type="ECO:0000313" key="16">
    <source>
        <dbReference type="Proteomes" id="UP000410492"/>
    </source>
</evidence>
<sequence>MFILQVAPNIIEFLKSPVNIIDFAATLSFYIDMILIFEKKSQLLDFISIIRIFRLFKLTRHSPGLKILIHTFKASAKELGLLVFFLVLGIVVFASLVYYAEKMQDNKDNCFKSIPEGLWWAIVTMTTVGYGDMAPKTYAGMFVGALCALAGVLTIALPVPVIVSNFSMFYSHTQARAKLPKQRRSVLPVEQPRRKKIEPATNRRMNAIKHNPVPFKNQFDDNSGNSNGVNLIGLALQGPSMPSIAVLHHNGPYTIPIGQAQIVTPLRPRPAIVGSMDVLPLQPKYLPSFDRERRSEPRETTSCQESLVACKSEQFTSRFFSEICPASLTEKEISLASVSAMAIGSSAEVLVSIVENQAKLRKRSLMPTCDTKNPEPTMEKDSPDFENVRSPSTEYTTSTVESTPAEELPGVVCDISSRADNEKYIV</sequence>
<feature type="compositionally biased region" description="Low complexity" evidence="12">
    <location>
        <begin position="390"/>
        <end position="403"/>
    </location>
</feature>
<evidence type="ECO:0000256" key="10">
    <source>
        <dbReference type="ARBA" id="ARBA00023136"/>
    </source>
</evidence>
<keyword evidence="3" id="KW-0633">Potassium transport</keyword>
<protein>
    <recommendedName>
        <fullName evidence="14">Ion transport domain-containing protein</fullName>
    </recommendedName>
</protein>
<keyword evidence="8 13" id="KW-1133">Transmembrane helix</keyword>
<dbReference type="Gene3D" id="1.10.287.930">
    <property type="entry name" value="Mammalian shaker kv1.2 potassium channel- beta subunit complex"/>
    <property type="match status" value="1"/>
</dbReference>
<dbReference type="PANTHER" id="PTHR11537">
    <property type="entry name" value="VOLTAGE-GATED POTASSIUM CHANNEL"/>
    <property type="match status" value="1"/>
</dbReference>
<name>A0A653DAY1_CALMS</name>
<proteinExistence type="predicted"/>
<evidence type="ECO:0000256" key="11">
    <source>
        <dbReference type="ARBA" id="ARBA00023303"/>
    </source>
</evidence>
<feature type="domain" description="Ion transport" evidence="14">
    <location>
        <begin position="11"/>
        <end position="174"/>
    </location>
</feature>
<dbReference type="FunFam" id="1.10.287.70:FF:000002">
    <property type="entry name" value="Potassium voltage-gated channel subfamily a member"/>
    <property type="match status" value="1"/>
</dbReference>
<evidence type="ECO:0000256" key="3">
    <source>
        <dbReference type="ARBA" id="ARBA00022538"/>
    </source>
</evidence>
<keyword evidence="10 13" id="KW-0472">Membrane</keyword>
<evidence type="ECO:0000256" key="7">
    <source>
        <dbReference type="ARBA" id="ARBA00022958"/>
    </source>
</evidence>
<dbReference type="SUPFAM" id="SSF81324">
    <property type="entry name" value="Voltage-gated potassium channels"/>
    <property type="match status" value="1"/>
</dbReference>
<dbReference type="InterPro" id="IPR028325">
    <property type="entry name" value="VG_K_chnl"/>
</dbReference>
<accession>A0A653DAY1</accession>
<dbReference type="OrthoDB" id="10025005at2759"/>
<keyword evidence="5" id="KW-0631">Potassium channel</keyword>
<dbReference type="Gene3D" id="1.10.287.70">
    <property type="match status" value="1"/>
</dbReference>